<keyword evidence="3" id="KW-1185">Reference proteome</keyword>
<dbReference type="AlphaFoldDB" id="A0A2P4XZA8"/>
<feature type="compositionally biased region" description="Polar residues" evidence="1">
    <location>
        <begin position="24"/>
        <end position="39"/>
    </location>
</feature>
<feature type="compositionally biased region" description="Acidic residues" evidence="1">
    <location>
        <begin position="51"/>
        <end position="63"/>
    </location>
</feature>
<comment type="caution">
    <text evidence="2">The sequence shown here is derived from an EMBL/GenBank/DDBJ whole genome shotgun (WGS) entry which is preliminary data.</text>
</comment>
<organism evidence="2 3">
    <name type="scientific">Phytophthora palmivora</name>
    <dbReference type="NCBI Taxonomy" id="4796"/>
    <lineage>
        <taxon>Eukaryota</taxon>
        <taxon>Sar</taxon>
        <taxon>Stramenopiles</taxon>
        <taxon>Oomycota</taxon>
        <taxon>Peronosporomycetes</taxon>
        <taxon>Peronosporales</taxon>
        <taxon>Peronosporaceae</taxon>
        <taxon>Phytophthora</taxon>
    </lineage>
</organism>
<evidence type="ECO:0000313" key="3">
    <source>
        <dbReference type="Proteomes" id="UP000237271"/>
    </source>
</evidence>
<protein>
    <submittedName>
        <fullName evidence="2">Uncharacterized protein</fullName>
    </submittedName>
</protein>
<name>A0A2P4XZA8_9STRA</name>
<feature type="compositionally biased region" description="Basic and acidic residues" evidence="1">
    <location>
        <begin position="81"/>
        <end position="90"/>
    </location>
</feature>
<accession>A0A2P4XZA8</accession>
<proteinExistence type="predicted"/>
<sequence>MDEEDESEFDLGGGSTGGRSPSPDQVSNLPSNDVDSSQPSGEVIEVGSGSDGEEEKEEEDTEVADNLYEAQTLMAISQSRSEARRRDHASPQRRFAGGSPGGSDGRQPPRITFVPQVSFPDGRCIPGRRIVRVMAAADIDPWIESRLANQTLIAMTVKFLFPILPFRPD</sequence>
<dbReference type="OrthoDB" id="146317at2759"/>
<reference evidence="2 3" key="1">
    <citation type="journal article" date="2017" name="Genome Biol. Evol.">
        <title>Phytophthora megakarya and P. palmivora, closely related causal agents of cacao black pod rot, underwent increases in genome sizes and gene numbers by different mechanisms.</title>
        <authorList>
            <person name="Ali S.S."/>
            <person name="Shao J."/>
            <person name="Lary D.J."/>
            <person name="Kronmiller B."/>
            <person name="Shen D."/>
            <person name="Strem M.D."/>
            <person name="Amoako-Attah I."/>
            <person name="Akrofi A.Y."/>
            <person name="Begoude B.A."/>
            <person name="Ten Hoopen G.M."/>
            <person name="Coulibaly K."/>
            <person name="Kebe B.I."/>
            <person name="Melnick R.L."/>
            <person name="Guiltinan M.J."/>
            <person name="Tyler B.M."/>
            <person name="Meinhardt L.W."/>
            <person name="Bailey B.A."/>
        </authorList>
    </citation>
    <scope>NUCLEOTIDE SEQUENCE [LARGE SCALE GENOMIC DNA]</scope>
    <source>
        <strain evidence="3">sbr112.9</strain>
    </source>
</reference>
<dbReference type="Proteomes" id="UP000237271">
    <property type="component" value="Unassembled WGS sequence"/>
</dbReference>
<gene>
    <name evidence="2" type="ORF">PHPALM_12618</name>
</gene>
<evidence type="ECO:0000313" key="2">
    <source>
        <dbReference type="EMBL" id="POM70890.1"/>
    </source>
</evidence>
<dbReference type="EMBL" id="NCKW01006727">
    <property type="protein sequence ID" value="POM70890.1"/>
    <property type="molecule type" value="Genomic_DNA"/>
</dbReference>
<evidence type="ECO:0000256" key="1">
    <source>
        <dbReference type="SAM" id="MobiDB-lite"/>
    </source>
</evidence>
<feature type="region of interest" description="Disordered" evidence="1">
    <location>
        <begin position="1"/>
        <end position="117"/>
    </location>
</feature>